<evidence type="ECO:0000256" key="9">
    <source>
        <dbReference type="ARBA" id="ARBA00023136"/>
    </source>
</evidence>
<keyword evidence="4" id="KW-0328">Glycosyltransferase</keyword>
<evidence type="ECO:0008006" key="14">
    <source>
        <dbReference type="Google" id="ProtNLM"/>
    </source>
</evidence>
<evidence type="ECO:0000256" key="8">
    <source>
        <dbReference type="ARBA" id="ARBA00022989"/>
    </source>
</evidence>
<dbReference type="InterPro" id="IPR003859">
    <property type="entry name" value="Galactosyl_T"/>
</dbReference>
<dbReference type="InterPro" id="IPR027791">
    <property type="entry name" value="Galactosyl_T_C"/>
</dbReference>
<evidence type="ECO:0000259" key="12">
    <source>
        <dbReference type="Pfam" id="PF13733"/>
    </source>
</evidence>
<dbReference type="Pfam" id="PF02709">
    <property type="entry name" value="Glyco_transf_7C"/>
    <property type="match status" value="1"/>
</dbReference>
<dbReference type="EMBL" id="MN739335">
    <property type="protein sequence ID" value="QHS99140.1"/>
    <property type="molecule type" value="Genomic_DNA"/>
</dbReference>
<evidence type="ECO:0000256" key="6">
    <source>
        <dbReference type="ARBA" id="ARBA00022692"/>
    </source>
</evidence>
<dbReference type="Pfam" id="PF13733">
    <property type="entry name" value="Glyco_transf_7N"/>
    <property type="match status" value="1"/>
</dbReference>
<evidence type="ECO:0000256" key="1">
    <source>
        <dbReference type="ARBA" id="ARBA00004606"/>
    </source>
</evidence>
<dbReference type="SUPFAM" id="SSF53448">
    <property type="entry name" value="Nucleotide-diphospho-sugar transferases"/>
    <property type="match status" value="1"/>
</dbReference>
<keyword evidence="8" id="KW-1133">Transmembrane helix</keyword>
<reference evidence="13" key="1">
    <citation type="journal article" date="2020" name="Nature">
        <title>Giant virus diversity and host interactions through global metagenomics.</title>
        <authorList>
            <person name="Schulz F."/>
            <person name="Roux S."/>
            <person name="Paez-Espino D."/>
            <person name="Jungbluth S."/>
            <person name="Walsh D.A."/>
            <person name="Denef V.J."/>
            <person name="McMahon K.D."/>
            <person name="Konstantinidis K.T."/>
            <person name="Eloe-Fadrosh E.A."/>
            <person name="Kyrpides N.C."/>
            <person name="Woyke T."/>
        </authorList>
    </citation>
    <scope>NUCLEOTIDE SEQUENCE</scope>
    <source>
        <strain evidence="13">GVMAG-M-3300020185-33</strain>
    </source>
</reference>
<dbReference type="GO" id="GO:0005975">
    <property type="term" value="P:carbohydrate metabolic process"/>
    <property type="evidence" value="ECO:0007669"/>
    <property type="project" value="InterPro"/>
</dbReference>
<dbReference type="InterPro" id="IPR029044">
    <property type="entry name" value="Nucleotide-diphossugar_trans"/>
</dbReference>
<keyword evidence="9" id="KW-0472">Membrane</keyword>
<dbReference type="GO" id="GO:0016020">
    <property type="term" value="C:membrane"/>
    <property type="evidence" value="ECO:0007669"/>
    <property type="project" value="UniProtKB-SubCell"/>
</dbReference>
<sequence>MYENIIAIPFRNRDEHLEYFITNTVPLIQEHLPNSKVIVIEQNEGKLFNRGLLLNIAFKEYKNKTNYFFTHDVDINPTKKCIEEHYIKKVNDTDVLGIYTSCCNTLGGIIKMKDSTIHQVNGFPNDVWGWGTEDKALQNRIEYYNIKKITNLTNKVEHPLYLLRFNDVNDRETKHTSQNTNKHYQRFQKLNTEHKLQEIMSSGLNNLEYTILERKMIHDIVEIIKVKI</sequence>
<keyword evidence="5" id="KW-0808">Transferase</keyword>
<feature type="domain" description="Galactosyltransferase N-terminal" evidence="12">
    <location>
        <begin position="5"/>
        <end position="78"/>
    </location>
</feature>
<dbReference type="GO" id="GO:0008378">
    <property type="term" value="F:galactosyltransferase activity"/>
    <property type="evidence" value="ECO:0007669"/>
    <property type="project" value="TreeGrafter"/>
</dbReference>
<evidence type="ECO:0000256" key="3">
    <source>
        <dbReference type="ARBA" id="ARBA00005735"/>
    </source>
</evidence>
<evidence type="ECO:0000256" key="10">
    <source>
        <dbReference type="ARBA" id="ARBA00023180"/>
    </source>
</evidence>
<feature type="domain" description="Galactosyltransferase C-terminal" evidence="11">
    <location>
        <begin position="104"/>
        <end position="147"/>
    </location>
</feature>
<dbReference type="PANTHER" id="PTHR19300">
    <property type="entry name" value="BETA-1,4-GALACTOSYLTRANSFERASE"/>
    <property type="match status" value="1"/>
</dbReference>
<comment type="subcellular location">
    <subcellularLocation>
        <location evidence="1">Membrane</location>
        <topology evidence="1">Single-pass type II membrane protein</topology>
    </subcellularLocation>
</comment>
<evidence type="ECO:0000256" key="4">
    <source>
        <dbReference type="ARBA" id="ARBA00022676"/>
    </source>
</evidence>
<keyword evidence="6" id="KW-0812">Transmembrane</keyword>
<name>A0A6C0C3Z9_9ZZZZ</name>
<dbReference type="InterPro" id="IPR027995">
    <property type="entry name" value="Galactosyl_T_N"/>
</dbReference>
<evidence type="ECO:0000256" key="5">
    <source>
        <dbReference type="ARBA" id="ARBA00022679"/>
    </source>
</evidence>
<dbReference type="PANTHER" id="PTHR19300:SF57">
    <property type="entry name" value="BETA-1,4-N-ACETYLGALACTOSAMINYLTRANSFERASE"/>
    <property type="match status" value="1"/>
</dbReference>
<accession>A0A6C0C3Z9</accession>
<evidence type="ECO:0000259" key="11">
    <source>
        <dbReference type="Pfam" id="PF02709"/>
    </source>
</evidence>
<dbReference type="PRINTS" id="PR02050">
    <property type="entry name" value="B14GALTRFASE"/>
</dbReference>
<comment type="similarity">
    <text evidence="3">Belongs to the glycosyltransferase 7 family.</text>
</comment>
<evidence type="ECO:0000313" key="13">
    <source>
        <dbReference type="EMBL" id="QHS99140.1"/>
    </source>
</evidence>
<dbReference type="GO" id="GO:0005794">
    <property type="term" value="C:Golgi apparatus"/>
    <property type="evidence" value="ECO:0007669"/>
    <property type="project" value="TreeGrafter"/>
</dbReference>
<keyword evidence="7" id="KW-0735">Signal-anchor</keyword>
<organism evidence="13">
    <name type="scientific">viral metagenome</name>
    <dbReference type="NCBI Taxonomy" id="1070528"/>
    <lineage>
        <taxon>unclassified sequences</taxon>
        <taxon>metagenomes</taxon>
        <taxon>organismal metagenomes</taxon>
    </lineage>
</organism>
<proteinExistence type="inferred from homology"/>
<dbReference type="AlphaFoldDB" id="A0A6C0C3Z9"/>
<dbReference type="Gene3D" id="3.90.550.10">
    <property type="entry name" value="Spore Coat Polysaccharide Biosynthesis Protein SpsA, Chain A"/>
    <property type="match status" value="1"/>
</dbReference>
<evidence type="ECO:0000256" key="7">
    <source>
        <dbReference type="ARBA" id="ARBA00022968"/>
    </source>
</evidence>
<protein>
    <recommendedName>
        <fullName evidence="14">Galactosyltransferase C-terminal domain-containing protein</fullName>
    </recommendedName>
</protein>
<evidence type="ECO:0000256" key="2">
    <source>
        <dbReference type="ARBA" id="ARBA00004922"/>
    </source>
</evidence>
<comment type="pathway">
    <text evidence="2">Protein modification; protein glycosylation.</text>
</comment>
<dbReference type="UniPathway" id="UPA00378"/>
<keyword evidence="10" id="KW-0325">Glycoprotein</keyword>